<dbReference type="Pfam" id="PF00196">
    <property type="entry name" value="GerE"/>
    <property type="match status" value="1"/>
</dbReference>
<evidence type="ECO:0000259" key="1">
    <source>
        <dbReference type="PROSITE" id="PS50043"/>
    </source>
</evidence>
<dbReference type="Gene3D" id="1.10.10.10">
    <property type="entry name" value="Winged helix-like DNA-binding domain superfamily/Winged helix DNA-binding domain"/>
    <property type="match status" value="1"/>
</dbReference>
<name>A0ABP9U3D4_9MICO</name>
<dbReference type="InterPro" id="IPR000792">
    <property type="entry name" value="Tscrpt_reg_LuxR_C"/>
</dbReference>
<dbReference type="Proteomes" id="UP001498935">
    <property type="component" value="Unassembled WGS sequence"/>
</dbReference>
<evidence type="ECO:0000313" key="2">
    <source>
        <dbReference type="EMBL" id="GAA5341352.1"/>
    </source>
</evidence>
<dbReference type="EMBL" id="BAABNP010000009">
    <property type="protein sequence ID" value="GAA5341352.1"/>
    <property type="molecule type" value="Genomic_DNA"/>
</dbReference>
<feature type="domain" description="HTH luxR-type" evidence="1">
    <location>
        <begin position="620"/>
        <end position="685"/>
    </location>
</feature>
<dbReference type="InterPro" id="IPR016032">
    <property type="entry name" value="Sig_transdc_resp-reg_C-effctor"/>
</dbReference>
<dbReference type="RefSeq" id="WP_342038475.1">
    <property type="nucleotide sequence ID" value="NZ_BAABBK010000009.1"/>
</dbReference>
<keyword evidence="3" id="KW-1185">Reference proteome</keyword>
<dbReference type="SUPFAM" id="SSF46894">
    <property type="entry name" value="C-terminal effector domain of the bipartite response regulators"/>
    <property type="match status" value="1"/>
</dbReference>
<dbReference type="PROSITE" id="PS50043">
    <property type="entry name" value="HTH_LUXR_2"/>
    <property type="match status" value="1"/>
</dbReference>
<dbReference type="InterPro" id="IPR036388">
    <property type="entry name" value="WH-like_DNA-bd_sf"/>
</dbReference>
<protein>
    <recommendedName>
        <fullName evidence="1">HTH luxR-type domain-containing protein</fullName>
    </recommendedName>
</protein>
<dbReference type="SMART" id="SM00421">
    <property type="entry name" value="HTH_LUXR"/>
    <property type="match status" value="1"/>
</dbReference>
<evidence type="ECO:0000313" key="3">
    <source>
        <dbReference type="Proteomes" id="UP001498935"/>
    </source>
</evidence>
<reference evidence="2 3" key="1">
    <citation type="submission" date="2024-02" db="EMBL/GenBank/DDBJ databases">
        <title>Characterization of antibiotic resistant novel bacterial strains and their environmental applications.</title>
        <authorList>
            <person name="Manzoor S."/>
            <person name="Abbas S."/>
            <person name="Arshad M."/>
            <person name="Li W.J."/>
            <person name="Ahmed I."/>
        </authorList>
    </citation>
    <scope>NUCLEOTIDE SEQUENCE [LARGE SCALE GENOMIC DNA]</scope>
    <source>
        <strain evidence="2 3">KACC 15558</strain>
    </source>
</reference>
<sequence>MDAATRVELPADLTSRSFADYVAAQTPPLDLGLPAEDLWVATVLSHLGAFTERTALFALASVPPPGSGLQDAEGVLMRLRMSGIVADAGADGGRRLLRVPVLLAASLRRSAAAADSGSEASGLLSHLVPALVDHLETAEAIDAQVLADVLDLARRARHWDVLVRLADSVGLPMFLLAPQAACAAYGGLPPEAMTVEPDLALMARIAEDIIDLLGGDFDQQRLQEALIGETRTGRLRELCFFAVPDAPPPQVIVTEVGPATVLRDMSSLVAAGRHSEAADLGLSARIRPGAKRAQLIIRLVAAICAFHDGDIARARAILHDVEVQAAPRHVDGDYLVPAAVAWAALASAVAGDHERTDALLARLARTAPRPTLVDDVVRSPWRIATALRALDRLDLDLAADCLADVDRAPDGMGLRIWIPVIGRRLAVLAARTTADLIIANDDVAHDDLDDGAPSTTLPRLSRDLVSGSRSAVFTALGQLRWAEVELEQMSPDSAARVVAGVRVELVAGRSESAIAQVEAWFYHPLLTPTGRAELAAIRAAAQARLGRDAEALDEFRTTLGLTALVSSLLPLAWLPRTDRNRLLDLSAGDPAWEPVFRAFAETGRAQLLTRLREVGAVSVSEVSMPQLSKAEAHLLDLLATDRSIAQISAELHQVPGTVKNRLSALYRKFGVSGRAEAITRAGALGFLPP</sequence>
<comment type="caution">
    <text evidence="2">The sequence shown here is derived from an EMBL/GenBank/DDBJ whole genome shotgun (WGS) entry which is preliminary data.</text>
</comment>
<proteinExistence type="predicted"/>
<organism evidence="2 3">
    <name type="scientific">Brevibacterium ammoniilyticum</name>
    <dbReference type="NCBI Taxonomy" id="1046555"/>
    <lineage>
        <taxon>Bacteria</taxon>
        <taxon>Bacillati</taxon>
        <taxon>Actinomycetota</taxon>
        <taxon>Actinomycetes</taxon>
        <taxon>Micrococcales</taxon>
        <taxon>Brevibacteriaceae</taxon>
        <taxon>Brevibacterium</taxon>
    </lineage>
</organism>
<accession>A0ABP9U3D4</accession>
<gene>
    <name evidence="2" type="ORF">KACC15558_23920</name>
</gene>